<accession>A0ABN1NX47</accession>
<gene>
    <name evidence="2" type="ORF">GCM10009549_36620</name>
</gene>
<protein>
    <submittedName>
        <fullName evidence="2">DinB family protein</fullName>
    </submittedName>
</protein>
<dbReference type="Proteomes" id="UP001501005">
    <property type="component" value="Unassembled WGS sequence"/>
</dbReference>
<evidence type="ECO:0000313" key="3">
    <source>
        <dbReference type="Proteomes" id="UP001501005"/>
    </source>
</evidence>
<proteinExistence type="predicted"/>
<reference evidence="2 3" key="1">
    <citation type="journal article" date="2019" name="Int. J. Syst. Evol. Microbiol.">
        <title>The Global Catalogue of Microorganisms (GCM) 10K type strain sequencing project: providing services to taxonomists for standard genome sequencing and annotation.</title>
        <authorList>
            <consortium name="The Broad Institute Genomics Platform"/>
            <consortium name="The Broad Institute Genome Sequencing Center for Infectious Disease"/>
            <person name="Wu L."/>
            <person name="Ma J."/>
        </authorList>
    </citation>
    <scope>NUCLEOTIDE SEQUENCE [LARGE SCALE GENOMIC DNA]</scope>
    <source>
        <strain evidence="2 3">JCM 10673</strain>
    </source>
</reference>
<dbReference type="InterPro" id="IPR034660">
    <property type="entry name" value="DinB/YfiT-like"/>
</dbReference>
<dbReference type="NCBIfam" id="NF047843">
    <property type="entry name" value="MST_Rv0443"/>
    <property type="match status" value="1"/>
</dbReference>
<evidence type="ECO:0000259" key="1">
    <source>
        <dbReference type="Pfam" id="PF12867"/>
    </source>
</evidence>
<name>A0ABN1NX47_9ACTN</name>
<dbReference type="EMBL" id="BAAAHG010000031">
    <property type="protein sequence ID" value="GAA0918812.1"/>
    <property type="molecule type" value="Genomic_DNA"/>
</dbReference>
<organism evidence="2 3">
    <name type="scientific">Streptomyces thermoalcalitolerans</name>
    <dbReference type="NCBI Taxonomy" id="65605"/>
    <lineage>
        <taxon>Bacteria</taxon>
        <taxon>Bacillati</taxon>
        <taxon>Actinomycetota</taxon>
        <taxon>Actinomycetes</taxon>
        <taxon>Kitasatosporales</taxon>
        <taxon>Streptomycetaceae</taxon>
        <taxon>Streptomyces</taxon>
    </lineage>
</organism>
<dbReference type="InterPro" id="IPR024775">
    <property type="entry name" value="DinB-like"/>
</dbReference>
<dbReference type="SUPFAM" id="SSF109854">
    <property type="entry name" value="DinB/YfiT-like putative metalloenzymes"/>
    <property type="match status" value="1"/>
</dbReference>
<dbReference type="Pfam" id="PF12867">
    <property type="entry name" value="DinB_2"/>
    <property type="match status" value="1"/>
</dbReference>
<evidence type="ECO:0000313" key="2">
    <source>
        <dbReference type="EMBL" id="GAA0918812.1"/>
    </source>
</evidence>
<sequence>MREGGHMHARDILIDGYGRIREELHAVVDGLPAERLNARPAAGANSIAWLLWHLTRVQDDHVADAFGLEQVWLSQGWQERFGLGLERHDTGYGHSPAQVARVRVDSGELLAGYYDAVHEQTLKALRSLAAGDLERIVDERWDPPVSLGVRLVSVLSDDLQHIGQAAYVRGLLESADS</sequence>
<keyword evidence="3" id="KW-1185">Reference proteome</keyword>
<dbReference type="Gene3D" id="1.20.120.450">
    <property type="entry name" value="dinb family like domain"/>
    <property type="match status" value="1"/>
</dbReference>
<feature type="domain" description="DinB-like" evidence="1">
    <location>
        <begin position="19"/>
        <end position="165"/>
    </location>
</feature>
<comment type="caution">
    <text evidence="2">The sequence shown here is derived from an EMBL/GenBank/DDBJ whole genome shotgun (WGS) entry which is preliminary data.</text>
</comment>